<protein>
    <submittedName>
        <fullName evidence="1">Uncharacterized protein</fullName>
    </submittedName>
</protein>
<proteinExistence type="predicted"/>
<accession>A0A5E6WPQ3</accession>
<name>A0A5E6WPQ3_PSEFL</name>
<evidence type="ECO:0000313" key="1">
    <source>
        <dbReference type="EMBL" id="VVN30307.1"/>
    </source>
</evidence>
<gene>
    <name evidence="1" type="ORF">PS659_04838</name>
</gene>
<organism evidence="1 2">
    <name type="scientific">Pseudomonas fluorescens</name>
    <dbReference type="NCBI Taxonomy" id="294"/>
    <lineage>
        <taxon>Bacteria</taxon>
        <taxon>Pseudomonadati</taxon>
        <taxon>Pseudomonadota</taxon>
        <taxon>Gammaproteobacteria</taxon>
        <taxon>Pseudomonadales</taxon>
        <taxon>Pseudomonadaceae</taxon>
        <taxon>Pseudomonas</taxon>
    </lineage>
</organism>
<dbReference type="RefSeq" id="WP_150718408.1">
    <property type="nucleotide sequence ID" value="NZ_CABVGY010000034.1"/>
</dbReference>
<reference evidence="1 2" key="1">
    <citation type="submission" date="2019-09" db="EMBL/GenBank/DDBJ databases">
        <authorList>
            <person name="Chandra G."/>
            <person name="Truman W A."/>
        </authorList>
    </citation>
    <scope>NUCLEOTIDE SEQUENCE [LARGE SCALE GENOMIC DNA]</scope>
    <source>
        <strain evidence="1">PS659</strain>
    </source>
</reference>
<dbReference type="Proteomes" id="UP000326729">
    <property type="component" value="Unassembled WGS sequence"/>
</dbReference>
<dbReference type="AlphaFoldDB" id="A0A5E6WPQ3"/>
<evidence type="ECO:0000313" key="2">
    <source>
        <dbReference type="Proteomes" id="UP000326729"/>
    </source>
</evidence>
<dbReference type="EMBL" id="CABVGY010000034">
    <property type="protein sequence ID" value="VVN30307.1"/>
    <property type="molecule type" value="Genomic_DNA"/>
</dbReference>
<sequence>MSKKVDIQYDLKYIPYSSIRNFAQEEYTYEILGNSEEKLISSVTLEHIGDSDLSNAFDINQEAGDAERTYRVVMQVWDPGPNQPEDGGFWNSKNDPDATLMINTNHIFTVDLSNDETHQEVIFPVPHFIV</sequence>